<keyword evidence="3" id="KW-0560">Oxidoreductase</keyword>
<comment type="caution">
    <text evidence="7">The sequence shown here is derived from an EMBL/GenBank/DDBJ whole genome shotgun (WGS) entry which is preliminary data.</text>
</comment>
<keyword evidence="5" id="KW-0411">Iron-sulfur</keyword>
<evidence type="ECO:0000256" key="4">
    <source>
        <dbReference type="ARBA" id="ARBA00023004"/>
    </source>
</evidence>
<dbReference type="EMBL" id="JRYB01000001">
    <property type="protein sequence ID" value="OIJ43482.1"/>
    <property type="molecule type" value="Genomic_DNA"/>
</dbReference>
<dbReference type="Gene3D" id="2.102.10.10">
    <property type="entry name" value="Rieske [2Fe-2S] iron-sulphur domain"/>
    <property type="match status" value="1"/>
</dbReference>
<dbReference type="Pfam" id="PF00355">
    <property type="entry name" value="Rieske"/>
    <property type="match status" value="1"/>
</dbReference>
<dbReference type="GO" id="GO:0051537">
    <property type="term" value="F:2 iron, 2 sulfur cluster binding"/>
    <property type="evidence" value="ECO:0007669"/>
    <property type="project" value="UniProtKB-KW"/>
</dbReference>
<accession>A0A1S2NGE8</accession>
<feature type="domain" description="Rieske" evidence="6">
    <location>
        <begin position="7"/>
        <end position="111"/>
    </location>
</feature>
<dbReference type="PANTHER" id="PTHR21266:SF60">
    <property type="entry name" value="3-KETOSTEROID-9-ALPHA-MONOOXYGENASE, OXYGENASE COMPONENT"/>
    <property type="match status" value="1"/>
</dbReference>
<proteinExistence type="predicted"/>
<dbReference type="InterPro" id="IPR017941">
    <property type="entry name" value="Rieske_2Fe-2S"/>
</dbReference>
<dbReference type="AlphaFoldDB" id="A0A1S2NGE8"/>
<sequence>MTAGQWWIVALSEQLAPGKTLAAVCDGRQLALFRNNEGEAFALEDRCPHRRVPLSPGLVKPGGLQCPYHGWTFDGASGKCTDIPNLRREEKIPPAVAQAYPVAELNGFVHVLLGEGAGAGEPDAPLPAAAYRAGGREYSGTAVAGIAFEEYLDVMLDGPECLLDFPGVAITDFFLGDPRRDGRHLVLDRGAVWKGKGIGPAFVRDHPLLVRTRVPLAGGDLMVELLDAGERALVTVLVAASANRRSTTSLAWRGFAHAHAGDAPLGWRLRRLAGSAPFAVKSMIDGRAVAALEVAPSRDRRPVVPSAQERSLA</sequence>
<dbReference type="PANTHER" id="PTHR21266">
    <property type="entry name" value="IRON-SULFUR DOMAIN CONTAINING PROTEIN"/>
    <property type="match status" value="1"/>
</dbReference>
<dbReference type="GO" id="GO:0046872">
    <property type="term" value="F:metal ion binding"/>
    <property type="evidence" value="ECO:0007669"/>
    <property type="project" value="UniProtKB-KW"/>
</dbReference>
<keyword evidence="2" id="KW-0479">Metal-binding</keyword>
<dbReference type="Proteomes" id="UP000180246">
    <property type="component" value="Unassembled WGS sequence"/>
</dbReference>
<gene>
    <name evidence="7" type="ORF">LO55_3990</name>
</gene>
<dbReference type="GO" id="GO:0016491">
    <property type="term" value="F:oxidoreductase activity"/>
    <property type="evidence" value="ECO:0007669"/>
    <property type="project" value="UniProtKB-KW"/>
</dbReference>
<dbReference type="SUPFAM" id="SSF50022">
    <property type="entry name" value="ISP domain"/>
    <property type="match status" value="1"/>
</dbReference>
<dbReference type="InterPro" id="IPR050584">
    <property type="entry name" value="Cholesterol_7-desaturase"/>
</dbReference>
<name>A0A1S2NGE8_9BURK</name>
<organism evidence="7 8">
    <name type="scientific">Massilia timonae</name>
    <dbReference type="NCBI Taxonomy" id="47229"/>
    <lineage>
        <taxon>Bacteria</taxon>
        <taxon>Pseudomonadati</taxon>
        <taxon>Pseudomonadota</taxon>
        <taxon>Betaproteobacteria</taxon>
        <taxon>Burkholderiales</taxon>
        <taxon>Oxalobacteraceae</taxon>
        <taxon>Telluria group</taxon>
        <taxon>Massilia</taxon>
    </lineage>
</organism>
<evidence type="ECO:0000256" key="1">
    <source>
        <dbReference type="ARBA" id="ARBA00022714"/>
    </source>
</evidence>
<keyword evidence="4" id="KW-0408">Iron</keyword>
<keyword evidence="1" id="KW-0001">2Fe-2S</keyword>
<evidence type="ECO:0000256" key="3">
    <source>
        <dbReference type="ARBA" id="ARBA00023002"/>
    </source>
</evidence>
<dbReference type="PROSITE" id="PS51296">
    <property type="entry name" value="RIESKE"/>
    <property type="match status" value="1"/>
</dbReference>
<dbReference type="InterPro" id="IPR036922">
    <property type="entry name" value="Rieske_2Fe-2S_sf"/>
</dbReference>
<protein>
    <submittedName>
        <fullName evidence="7">Rieske [2Fe-2S] domain protein</fullName>
    </submittedName>
</protein>
<evidence type="ECO:0000313" key="7">
    <source>
        <dbReference type="EMBL" id="OIJ43482.1"/>
    </source>
</evidence>
<evidence type="ECO:0000259" key="6">
    <source>
        <dbReference type="PROSITE" id="PS51296"/>
    </source>
</evidence>
<reference evidence="7 8" key="1">
    <citation type="submission" date="2014-10" db="EMBL/GenBank/DDBJ databases">
        <authorList>
            <person name="Seo M.-J."/>
            <person name="Seok Y.J."/>
            <person name="Cha I.-T."/>
        </authorList>
    </citation>
    <scope>NUCLEOTIDE SEQUENCE [LARGE SCALE GENOMIC DNA]</scope>
    <source>
        <strain evidence="7 8">NEU</strain>
    </source>
</reference>
<evidence type="ECO:0000313" key="8">
    <source>
        <dbReference type="Proteomes" id="UP000180246"/>
    </source>
</evidence>
<evidence type="ECO:0000256" key="5">
    <source>
        <dbReference type="ARBA" id="ARBA00023014"/>
    </source>
</evidence>
<dbReference type="RefSeq" id="WP_071362785.1">
    <property type="nucleotide sequence ID" value="NZ_JRYB01000001.1"/>
</dbReference>
<dbReference type="CDD" id="cd03469">
    <property type="entry name" value="Rieske_RO_Alpha_N"/>
    <property type="match status" value="1"/>
</dbReference>
<evidence type="ECO:0000256" key="2">
    <source>
        <dbReference type="ARBA" id="ARBA00022723"/>
    </source>
</evidence>